<name>A0ACB9PE37_BAUVA</name>
<sequence>MAGGGFAEAGNLRRAHLYEYKITGYFVFACFVAAMGGSLFGYDLGVSGGVTSMDDFLKEFFPHTFKRKNADGHETDYCKFDDQILTLFTSCLYFAALLSTFAASSVTKNYGRRVSIIFGSISFFIGAIFNAAAVHISMLIIGRCLLGVGIGFGNQAVPLYLSEMSPAKVRGAVNQLFQLTTCLGILVANLVNYGTEKLHPWGWRLSLGLAVVPAVLMFIGGILCPETPNSLVEMGRLDEARRILEKIRGTKNIDAEFDDLIDASKVAQAIKNPFKNLLKRKYRPQLVIGALGIPAFQQLTGNNSILFYAPVLFQTLGMGSRASLISSLISSTALVVATLISMALVDKFGRRVFFLEASAEMITYMAITAIILALNFGDGKQMSKGISIFLVLVIFLFVLAYGRSWGPLGWLVPSELFPLEIRSAAQSVVVCVNMMFTAIVAQFFLVSLCHLRYGIFLLFACLIFCMASFVFFLLPETKQVPIEEIYLLFENHWFWKKIVREVNQGH</sequence>
<evidence type="ECO:0000313" key="1">
    <source>
        <dbReference type="EMBL" id="KAI4347082.1"/>
    </source>
</evidence>
<dbReference type="EMBL" id="CM039429">
    <property type="protein sequence ID" value="KAI4347082.1"/>
    <property type="molecule type" value="Genomic_DNA"/>
</dbReference>
<organism evidence="1 2">
    <name type="scientific">Bauhinia variegata</name>
    <name type="common">Purple orchid tree</name>
    <name type="synonym">Phanera variegata</name>
    <dbReference type="NCBI Taxonomy" id="167791"/>
    <lineage>
        <taxon>Eukaryota</taxon>
        <taxon>Viridiplantae</taxon>
        <taxon>Streptophyta</taxon>
        <taxon>Embryophyta</taxon>
        <taxon>Tracheophyta</taxon>
        <taxon>Spermatophyta</taxon>
        <taxon>Magnoliopsida</taxon>
        <taxon>eudicotyledons</taxon>
        <taxon>Gunneridae</taxon>
        <taxon>Pentapetalae</taxon>
        <taxon>rosids</taxon>
        <taxon>fabids</taxon>
        <taxon>Fabales</taxon>
        <taxon>Fabaceae</taxon>
        <taxon>Cercidoideae</taxon>
        <taxon>Cercideae</taxon>
        <taxon>Bauhiniinae</taxon>
        <taxon>Bauhinia</taxon>
    </lineage>
</organism>
<accession>A0ACB9PE37</accession>
<keyword evidence="2" id="KW-1185">Reference proteome</keyword>
<gene>
    <name evidence="1" type="ORF">L6164_007931</name>
</gene>
<reference evidence="1 2" key="1">
    <citation type="journal article" date="2022" name="DNA Res.">
        <title>Chromosomal-level genome assembly of the orchid tree Bauhinia variegata (Leguminosae; Cercidoideae) supports the allotetraploid origin hypothesis of Bauhinia.</title>
        <authorList>
            <person name="Zhong Y."/>
            <person name="Chen Y."/>
            <person name="Zheng D."/>
            <person name="Pang J."/>
            <person name="Liu Y."/>
            <person name="Luo S."/>
            <person name="Meng S."/>
            <person name="Qian L."/>
            <person name="Wei D."/>
            <person name="Dai S."/>
            <person name="Zhou R."/>
        </authorList>
    </citation>
    <scope>NUCLEOTIDE SEQUENCE [LARGE SCALE GENOMIC DNA]</scope>
    <source>
        <strain evidence="1">BV-YZ2020</strain>
    </source>
</reference>
<proteinExistence type="predicted"/>
<protein>
    <submittedName>
        <fullName evidence="1">Uncharacterized protein</fullName>
    </submittedName>
</protein>
<evidence type="ECO:0000313" key="2">
    <source>
        <dbReference type="Proteomes" id="UP000828941"/>
    </source>
</evidence>
<dbReference type="Proteomes" id="UP000828941">
    <property type="component" value="Chromosome 4"/>
</dbReference>
<comment type="caution">
    <text evidence="1">The sequence shown here is derived from an EMBL/GenBank/DDBJ whole genome shotgun (WGS) entry which is preliminary data.</text>
</comment>